<sequence>MVCVPSGVKAAETSACHQKQALPSLIVQTGRSNKFPDQLVRAVLGHGFPRVVKPACPTSWWAEPSAAASKSDLLSDTHVQEVLGQASPRTCRTGQSEQLVYTVEAFVPDSILELLKDPGYCDGHP</sequence>
<reference evidence="2" key="1">
    <citation type="submission" date="2014-03" db="EMBL/GenBank/DDBJ databases">
        <title>The Genome Sequence of Puccinia striiformis f. sp. tritici PST-78.</title>
        <authorList>
            <consortium name="The Broad Institute Genome Sequencing Platform"/>
            <person name="Cuomo C."/>
            <person name="Hulbert S."/>
            <person name="Chen X."/>
            <person name="Walker B."/>
            <person name="Young S.K."/>
            <person name="Zeng Q."/>
            <person name="Gargeya S."/>
            <person name="Fitzgerald M."/>
            <person name="Haas B."/>
            <person name="Abouelleil A."/>
            <person name="Alvarado L."/>
            <person name="Arachchi H.M."/>
            <person name="Berlin A.M."/>
            <person name="Chapman S.B."/>
            <person name="Goldberg J."/>
            <person name="Griggs A."/>
            <person name="Gujja S."/>
            <person name="Hansen M."/>
            <person name="Howarth C."/>
            <person name="Imamovic A."/>
            <person name="Larimer J."/>
            <person name="McCowan C."/>
            <person name="Montmayeur A."/>
            <person name="Murphy C."/>
            <person name="Neiman D."/>
            <person name="Pearson M."/>
            <person name="Priest M."/>
            <person name="Roberts A."/>
            <person name="Saif S."/>
            <person name="Shea T."/>
            <person name="Sisk P."/>
            <person name="Sykes S."/>
            <person name="Wortman J."/>
            <person name="Nusbaum C."/>
            <person name="Birren B."/>
        </authorList>
    </citation>
    <scope>NUCLEOTIDE SEQUENCE [LARGE SCALE GENOMIC DNA]</scope>
    <source>
        <strain evidence="2">race PST-78</strain>
    </source>
</reference>
<accession>A0A0L0W183</accession>
<dbReference type="OrthoDB" id="10569983at2759"/>
<gene>
    <name evidence="1" type="ORF">PSTG_01518</name>
</gene>
<evidence type="ECO:0000313" key="1">
    <source>
        <dbReference type="EMBL" id="KNF05303.1"/>
    </source>
</evidence>
<organism evidence="1 2">
    <name type="scientific">Puccinia striiformis f. sp. tritici PST-78</name>
    <dbReference type="NCBI Taxonomy" id="1165861"/>
    <lineage>
        <taxon>Eukaryota</taxon>
        <taxon>Fungi</taxon>
        <taxon>Dikarya</taxon>
        <taxon>Basidiomycota</taxon>
        <taxon>Pucciniomycotina</taxon>
        <taxon>Pucciniomycetes</taxon>
        <taxon>Pucciniales</taxon>
        <taxon>Pucciniaceae</taxon>
        <taxon>Puccinia</taxon>
    </lineage>
</organism>
<proteinExistence type="predicted"/>
<dbReference type="EMBL" id="AJIL01000008">
    <property type="protein sequence ID" value="KNF05303.1"/>
    <property type="molecule type" value="Genomic_DNA"/>
</dbReference>
<evidence type="ECO:0000313" key="2">
    <source>
        <dbReference type="Proteomes" id="UP000054564"/>
    </source>
</evidence>
<name>A0A0L0W183_9BASI</name>
<keyword evidence="2" id="KW-1185">Reference proteome</keyword>
<protein>
    <submittedName>
        <fullName evidence="1">Uncharacterized protein</fullName>
    </submittedName>
</protein>
<dbReference type="Proteomes" id="UP000054564">
    <property type="component" value="Unassembled WGS sequence"/>
</dbReference>
<dbReference type="AlphaFoldDB" id="A0A0L0W183"/>
<comment type="caution">
    <text evidence="1">The sequence shown here is derived from an EMBL/GenBank/DDBJ whole genome shotgun (WGS) entry which is preliminary data.</text>
</comment>